<evidence type="ECO:0000313" key="4">
    <source>
        <dbReference type="Proteomes" id="UP000663828"/>
    </source>
</evidence>
<dbReference type="Proteomes" id="UP000663852">
    <property type="component" value="Unassembled WGS sequence"/>
</dbReference>
<evidence type="ECO:0000313" key="2">
    <source>
        <dbReference type="EMBL" id="CAF1384057.1"/>
    </source>
</evidence>
<evidence type="ECO:0000256" key="1">
    <source>
        <dbReference type="SAM" id="SignalP"/>
    </source>
</evidence>
<dbReference type="EMBL" id="CAJNOJ010000303">
    <property type="protein sequence ID" value="CAF1384057.1"/>
    <property type="molecule type" value="Genomic_DNA"/>
</dbReference>
<accession>A0A815Z8Q3</accession>
<feature type="signal peptide" evidence="1">
    <location>
        <begin position="1"/>
        <end position="20"/>
    </location>
</feature>
<proteinExistence type="predicted"/>
<keyword evidence="1" id="KW-0732">Signal</keyword>
<sequence>MHRAIVYVYVLLLIAIYTNAFPKDPAINEIQRLEEAAARNVHISEQDMIMLNSDRSGNQDRNIAAFNLIASRVNPSERSLVDQITLLAGINQPPKTTA</sequence>
<comment type="caution">
    <text evidence="3">The sequence shown here is derived from an EMBL/GenBank/DDBJ whole genome shotgun (WGS) entry which is preliminary data.</text>
</comment>
<dbReference type="Proteomes" id="UP000663828">
    <property type="component" value="Unassembled WGS sequence"/>
</dbReference>
<name>A0A815Z8Q3_ADIRI</name>
<dbReference type="AlphaFoldDB" id="A0A815Z8Q3"/>
<reference evidence="3" key="1">
    <citation type="submission" date="2021-02" db="EMBL/GenBank/DDBJ databases">
        <authorList>
            <person name="Nowell W R."/>
        </authorList>
    </citation>
    <scope>NUCLEOTIDE SEQUENCE</scope>
</reference>
<protein>
    <submittedName>
        <fullName evidence="3">Uncharacterized protein</fullName>
    </submittedName>
</protein>
<evidence type="ECO:0000313" key="3">
    <source>
        <dbReference type="EMBL" id="CAF1581231.1"/>
    </source>
</evidence>
<keyword evidence="4" id="KW-1185">Reference proteome</keyword>
<gene>
    <name evidence="2" type="ORF">EDS130_LOCUS35095</name>
    <name evidence="3" type="ORF">XAT740_LOCUS45535</name>
</gene>
<dbReference type="OrthoDB" id="10356822at2759"/>
<organism evidence="3 4">
    <name type="scientific">Adineta ricciae</name>
    <name type="common">Rotifer</name>
    <dbReference type="NCBI Taxonomy" id="249248"/>
    <lineage>
        <taxon>Eukaryota</taxon>
        <taxon>Metazoa</taxon>
        <taxon>Spiralia</taxon>
        <taxon>Gnathifera</taxon>
        <taxon>Rotifera</taxon>
        <taxon>Eurotatoria</taxon>
        <taxon>Bdelloidea</taxon>
        <taxon>Adinetida</taxon>
        <taxon>Adinetidae</taxon>
        <taxon>Adineta</taxon>
    </lineage>
</organism>
<dbReference type="EMBL" id="CAJNOR010005962">
    <property type="protein sequence ID" value="CAF1581231.1"/>
    <property type="molecule type" value="Genomic_DNA"/>
</dbReference>
<feature type="chain" id="PRO_5036229416" evidence="1">
    <location>
        <begin position="21"/>
        <end position="98"/>
    </location>
</feature>